<name>A0A3S4PND2_9MAGN</name>
<dbReference type="FunFam" id="2.60.120.330:FF:000003">
    <property type="entry name" value="Gibberellin 20 oxidase 2"/>
    <property type="match status" value="1"/>
</dbReference>
<dbReference type="PANTHER" id="PTHR47990">
    <property type="entry name" value="2-OXOGLUTARATE (2OG) AND FE(II)-DEPENDENT OXYGENASE SUPERFAMILY PROTEIN-RELATED"/>
    <property type="match status" value="1"/>
</dbReference>
<sequence>MDSSATTLLLSPPLSLATHKDNGGLLFNPSSLQQQQHIPGEFIWPQGDRIHTLEELNEPLVDLEGFLHGDEAATMHAAKLVRDACQGHGFFQVANHGIDAGLIRSARRQIDAFFKLPHNQKLRARRRPGSMWGYAGAHADRFSSNLPWKETLSFGYHENGSQRIVVDYFTSVLGEEFEQTGLVYQQYCDAMKELSLVIMELLAISLGVERLHFKKFFHDSSSIMRCNYYPPCQEPTLTLGTGPHCDPTSLTILHQDEVGGLQVFSNNEWHSIRPRPDAFVINIGDTFMALSNGRYKSCLHRAVVNRHRERISLAFFLCPKEDKVVSPPQDLVGRDGPRNYPDFTWSSLLEFTQNHYRADIRTLQSFTKWLLSSTT</sequence>
<comment type="similarity">
    <text evidence="6">Belongs to the iron/ascorbate-dependent oxidoreductase family.</text>
</comment>
<dbReference type="PRINTS" id="PR00682">
    <property type="entry name" value="IPNSYNTHASE"/>
</dbReference>
<comment type="cofactor">
    <cofactor evidence="1">
        <name>L-ascorbate</name>
        <dbReference type="ChEBI" id="CHEBI:38290"/>
    </cofactor>
</comment>
<dbReference type="SUPFAM" id="SSF51197">
    <property type="entry name" value="Clavaminate synthase-like"/>
    <property type="match status" value="1"/>
</dbReference>
<dbReference type="Gene3D" id="2.60.120.330">
    <property type="entry name" value="B-lactam Antibiotic, Isopenicillin N Synthase, Chain"/>
    <property type="match status" value="1"/>
</dbReference>
<dbReference type="EMBL" id="QPKB01000009">
    <property type="protein sequence ID" value="RWR92781.1"/>
    <property type="molecule type" value="Genomic_DNA"/>
</dbReference>
<dbReference type="GO" id="GO:0016491">
    <property type="term" value="F:oxidoreductase activity"/>
    <property type="evidence" value="ECO:0007669"/>
    <property type="project" value="UniProtKB-KW"/>
</dbReference>
<reference evidence="8 9" key="1">
    <citation type="journal article" date="2019" name="Nat. Plants">
        <title>Stout camphor tree genome fills gaps in understanding of flowering plant genome evolution.</title>
        <authorList>
            <person name="Chaw S.M."/>
            <person name="Liu Y.C."/>
            <person name="Wu Y.W."/>
            <person name="Wang H.Y."/>
            <person name="Lin C.I."/>
            <person name="Wu C.S."/>
            <person name="Ke H.M."/>
            <person name="Chang L.Y."/>
            <person name="Hsu C.Y."/>
            <person name="Yang H.T."/>
            <person name="Sudianto E."/>
            <person name="Hsu M.H."/>
            <person name="Wu K.P."/>
            <person name="Wang L.N."/>
            <person name="Leebens-Mack J.H."/>
            <person name="Tsai I.J."/>
        </authorList>
    </citation>
    <scope>NUCLEOTIDE SEQUENCE [LARGE SCALE GENOMIC DNA]</scope>
    <source>
        <strain evidence="9">cv. Chaw 1501</strain>
        <tissue evidence="8">Young leaves</tissue>
    </source>
</reference>
<evidence type="ECO:0000313" key="8">
    <source>
        <dbReference type="EMBL" id="RWR92781.1"/>
    </source>
</evidence>
<dbReference type="InterPro" id="IPR044861">
    <property type="entry name" value="IPNS-like_FE2OG_OXY"/>
</dbReference>
<dbReference type="InterPro" id="IPR050231">
    <property type="entry name" value="Iron_ascorbate_oxido_reductase"/>
</dbReference>
<evidence type="ECO:0000256" key="5">
    <source>
        <dbReference type="ARBA" id="ARBA00050508"/>
    </source>
</evidence>
<proteinExistence type="inferred from homology"/>
<comment type="caution">
    <text evidence="8">The sequence shown here is derived from an EMBL/GenBank/DDBJ whole genome shotgun (WGS) entry which is preliminary data.</text>
</comment>
<keyword evidence="3 6" id="KW-0560">Oxidoreductase</keyword>
<accession>A0A3S4PND2</accession>
<evidence type="ECO:0000256" key="3">
    <source>
        <dbReference type="ARBA" id="ARBA00023002"/>
    </source>
</evidence>
<feature type="domain" description="Fe2OG dioxygenase" evidence="7">
    <location>
        <begin position="219"/>
        <end position="319"/>
    </location>
</feature>
<keyword evidence="2 6" id="KW-0479">Metal-binding</keyword>
<gene>
    <name evidence="8" type="ORF">CKAN_02200500</name>
</gene>
<dbReference type="InterPro" id="IPR026992">
    <property type="entry name" value="DIOX_N"/>
</dbReference>
<dbReference type="Pfam" id="PF14226">
    <property type="entry name" value="DIOX_N"/>
    <property type="match status" value="1"/>
</dbReference>
<evidence type="ECO:0000259" key="7">
    <source>
        <dbReference type="PROSITE" id="PS51471"/>
    </source>
</evidence>
<dbReference type="PROSITE" id="PS51471">
    <property type="entry name" value="FE2OG_OXY"/>
    <property type="match status" value="1"/>
</dbReference>
<evidence type="ECO:0000256" key="6">
    <source>
        <dbReference type="RuleBase" id="RU003682"/>
    </source>
</evidence>
<protein>
    <submittedName>
        <fullName evidence="8">Gibberellin 20 oxidase 1-B</fullName>
    </submittedName>
</protein>
<evidence type="ECO:0000313" key="9">
    <source>
        <dbReference type="Proteomes" id="UP000283530"/>
    </source>
</evidence>
<organism evidence="8 9">
    <name type="scientific">Cinnamomum micranthum f. kanehirae</name>
    <dbReference type="NCBI Taxonomy" id="337451"/>
    <lineage>
        <taxon>Eukaryota</taxon>
        <taxon>Viridiplantae</taxon>
        <taxon>Streptophyta</taxon>
        <taxon>Embryophyta</taxon>
        <taxon>Tracheophyta</taxon>
        <taxon>Spermatophyta</taxon>
        <taxon>Magnoliopsida</taxon>
        <taxon>Magnoliidae</taxon>
        <taxon>Laurales</taxon>
        <taxon>Lauraceae</taxon>
        <taxon>Cinnamomum</taxon>
    </lineage>
</organism>
<comment type="catalytic activity">
    <reaction evidence="5">
        <text>gibberellin A12 + 2 2-oxoglutarate + 3 O2 + H(+) = gibberellin A9 + 2 succinate + 3 CO2 + 2 H2O</text>
        <dbReference type="Rhea" id="RHEA:60772"/>
        <dbReference type="ChEBI" id="CHEBI:15377"/>
        <dbReference type="ChEBI" id="CHEBI:15378"/>
        <dbReference type="ChEBI" id="CHEBI:15379"/>
        <dbReference type="ChEBI" id="CHEBI:16526"/>
        <dbReference type="ChEBI" id="CHEBI:16810"/>
        <dbReference type="ChEBI" id="CHEBI:30031"/>
        <dbReference type="ChEBI" id="CHEBI:58627"/>
        <dbReference type="ChEBI" id="CHEBI:73255"/>
    </reaction>
    <physiologicalReaction direction="left-to-right" evidence="5">
        <dbReference type="Rhea" id="RHEA:60773"/>
    </physiologicalReaction>
</comment>
<keyword evidence="4 6" id="KW-0408">Iron</keyword>
<evidence type="ECO:0000256" key="4">
    <source>
        <dbReference type="ARBA" id="ARBA00023004"/>
    </source>
</evidence>
<evidence type="ECO:0000256" key="1">
    <source>
        <dbReference type="ARBA" id="ARBA00001961"/>
    </source>
</evidence>
<evidence type="ECO:0000256" key="2">
    <source>
        <dbReference type="ARBA" id="ARBA00022723"/>
    </source>
</evidence>
<dbReference type="STRING" id="337451.A0A3S4PND2"/>
<dbReference type="AlphaFoldDB" id="A0A3S4PND2"/>
<dbReference type="Proteomes" id="UP000283530">
    <property type="component" value="Unassembled WGS sequence"/>
</dbReference>
<dbReference type="InterPro" id="IPR027443">
    <property type="entry name" value="IPNS-like_sf"/>
</dbReference>
<dbReference type="InterPro" id="IPR005123">
    <property type="entry name" value="Oxoglu/Fe-dep_dioxygenase_dom"/>
</dbReference>
<dbReference type="Pfam" id="PF03171">
    <property type="entry name" value="2OG-FeII_Oxy"/>
    <property type="match status" value="1"/>
</dbReference>
<keyword evidence="9" id="KW-1185">Reference proteome</keyword>
<dbReference type="GO" id="GO:0046872">
    <property type="term" value="F:metal ion binding"/>
    <property type="evidence" value="ECO:0007669"/>
    <property type="project" value="UniProtKB-KW"/>
</dbReference>
<dbReference type="GO" id="GO:0009685">
    <property type="term" value="P:gibberellin metabolic process"/>
    <property type="evidence" value="ECO:0007669"/>
    <property type="project" value="UniProtKB-ARBA"/>
</dbReference>
<dbReference type="OrthoDB" id="288590at2759"/>